<dbReference type="Proteomes" id="UP001634007">
    <property type="component" value="Unassembled WGS sequence"/>
</dbReference>
<organism evidence="3 4">
    <name type="scientific">Eucalyptus globulus</name>
    <name type="common">Tasmanian blue gum</name>
    <dbReference type="NCBI Taxonomy" id="34317"/>
    <lineage>
        <taxon>Eukaryota</taxon>
        <taxon>Viridiplantae</taxon>
        <taxon>Streptophyta</taxon>
        <taxon>Embryophyta</taxon>
        <taxon>Tracheophyta</taxon>
        <taxon>Spermatophyta</taxon>
        <taxon>Magnoliopsida</taxon>
        <taxon>eudicotyledons</taxon>
        <taxon>Gunneridae</taxon>
        <taxon>Pentapetalae</taxon>
        <taxon>rosids</taxon>
        <taxon>malvids</taxon>
        <taxon>Myrtales</taxon>
        <taxon>Myrtaceae</taxon>
        <taxon>Myrtoideae</taxon>
        <taxon>Eucalypteae</taxon>
        <taxon>Eucalyptus</taxon>
    </lineage>
</organism>
<comment type="caution">
    <text evidence="3">The sequence shown here is derived from an EMBL/GenBank/DDBJ whole genome shotgun (WGS) entry which is preliminary data.</text>
</comment>
<evidence type="ECO:0000259" key="2">
    <source>
        <dbReference type="PROSITE" id="PS00028"/>
    </source>
</evidence>
<evidence type="ECO:0000313" key="4">
    <source>
        <dbReference type="Proteomes" id="UP001634007"/>
    </source>
</evidence>
<keyword evidence="4" id="KW-1185">Reference proteome</keyword>
<feature type="region of interest" description="Disordered" evidence="1">
    <location>
        <begin position="116"/>
        <end position="159"/>
    </location>
</feature>
<accession>A0ABD3J279</accession>
<feature type="compositionally biased region" description="Polar residues" evidence="1">
    <location>
        <begin position="116"/>
        <end position="127"/>
    </location>
</feature>
<dbReference type="InterPro" id="IPR013087">
    <property type="entry name" value="Znf_C2H2_type"/>
</dbReference>
<feature type="compositionally biased region" description="Basic and acidic residues" evidence="1">
    <location>
        <begin position="129"/>
        <end position="152"/>
    </location>
</feature>
<protein>
    <recommendedName>
        <fullName evidence="2">C2H2-type domain-containing protein</fullName>
    </recommendedName>
</protein>
<evidence type="ECO:0000256" key="1">
    <source>
        <dbReference type="SAM" id="MobiDB-lite"/>
    </source>
</evidence>
<proteinExistence type="predicted"/>
<gene>
    <name evidence="3" type="ORF">ACJRO7_005216</name>
</gene>
<reference evidence="3 4" key="1">
    <citation type="submission" date="2024-11" db="EMBL/GenBank/DDBJ databases">
        <title>Chromosome-level genome assembly of Eucalyptus globulus Labill. provides insights into its genome evolution.</title>
        <authorList>
            <person name="Li X."/>
        </authorList>
    </citation>
    <scope>NUCLEOTIDE SEQUENCE [LARGE SCALE GENOMIC DNA]</scope>
    <source>
        <strain evidence="3">CL2024</strain>
        <tissue evidence="3">Fresh tender leaves</tissue>
    </source>
</reference>
<evidence type="ECO:0000313" key="3">
    <source>
        <dbReference type="EMBL" id="KAL3720354.1"/>
    </source>
</evidence>
<dbReference type="EMBL" id="JBJKBG010000010">
    <property type="protein sequence ID" value="KAL3720354.1"/>
    <property type="molecule type" value="Genomic_DNA"/>
</dbReference>
<feature type="domain" description="C2H2-type" evidence="2">
    <location>
        <begin position="70"/>
        <end position="90"/>
    </location>
</feature>
<dbReference type="AlphaFoldDB" id="A0ABD3J279"/>
<sequence>MSGHDGNSSPPAPLRAGTGQVRSSSAVPGCAGASNGGRGMNRGEYAGSSSAAIVGKTAAVFDASSGCWLCCQCRKLFPSRYAVYGHMPVHNRLSKPEKEAVSTLLELGQIKGGSSTVARGGASSSAVEAQRKKVHMELDLNKEASIDPHENYGSDDEGA</sequence>
<feature type="region of interest" description="Disordered" evidence="1">
    <location>
        <begin position="1"/>
        <end position="35"/>
    </location>
</feature>
<dbReference type="PROSITE" id="PS00028">
    <property type="entry name" value="ZINC_FINGER_C2H2_1"/>
    <property type="match status" value="1"/>
</dbReference>
<name>A0ABD3J279_EUCGL</name>